<evidence type="ECO:0000313" key="4">
    <source>
        <dbReference type="Proteomes" id="UP000042394"/>
    </source>
</evidence>
<accession>A0A655BKK8</accession>
<dbReference type="AlphaFoldDB" id="A0A655BKK8"/>
<reference evidence="3 4" key="1">
    <citation type="submission" date="2015-03" db="EMBL/GenBank/DDBJ databases">
        <authorList>
            <consortium name="Pathogen Informatics"/>
        </authorList>
    </citation>
    <scope>NUCLEOTIDE SEQUENCE [LARGE SCALE GENOMIC DNA]</scope>
    <source>
        <strain evidence="1 3">A1104</strain>
        <strain evidence="2 4">D4891</strain>
    </source>
</reference>
<dbReference type="Proteomes" id="UP000042394">
    <property type="component" value="Unassembled WGS sequence"/>
</dbReference>
<dbReference type="EMBL" id="CQPD01000006">
    <property type="protein sequence ID" value="CNT75286.1"/>
    <property type="molecule type" value="Genomic_DNA"/>
</dbReference>
<evidence type="ECO:0000313" key="3">
    <source>
        <dbReference type="Proteomes" id="UP000041314"/>
    </source>
</evidence>
<evidence type="ECO:0000313" key="2">
    <source>
        <dbReference type="EMBL" id="CNT75286.1"/>
    </source>
</evidence>
<evidence type="ECO:0000313" key="1">
    <source>
        <dbReference type="EMBL" id="CNT54335.1"/>
    </source>
</evidence>
<proteinExistence type="predicted"/>
<dbReference type="Proteomes" id="UP000041314">
    <property type="component" value="Unassembled WGS sequence"/>
</dbReference>
<name>A0A655BKK8_SALET</name>
<organism evidence="1 3">
    <name type="scientific">Salmonella enterica subsp. enterica serovar Bovismorbificans</name>
    <dbReference type="NCBI Taxonomy" id="58097"/>
    <lineage>
        <taxon>Bacteria</taxon>
        <taxon>Pseudomonadati</taxon>
        <taxon>Pseudomonadota</taxon>
        <taxon>Gammaproteobacteria</taxon>
        <taxon>Enterobacterales</taxon>
        <taxon>Enterobacteriaceae</taxon>
        <taxon>Salmonella</taxon>
    </lineage>
</organism>
<protein>
    <submittedName>
        <fullName evidence="1">Uncharacterized protein</fullName>
    </submittedName>
</protein>
<gene>
    <name evidence="1" type="ORF">ERS008198_00049</name>
    <name evidence="2" type="ORF">ERS008207_00828</name>
</gene>
<dbReference type="EMBL" id="CQPA01000001">
    <property type="protein sequence ID" value="CNT54335.1"/>
    <property type="molecule type" value="Genomic_DNA"/>
</dbReference>
<sequence length="89" mass="10090">MFNSAFRLTGDIHFTFVKPLAQIVGRQIDQYDFISGIKKGIGDGFAHLNPRDAAHHIVQTFQMLYVHGGENVDSRFQQLFNILPALRMA</sequence>